<reference evidence="3 4" key="1">
    <citation type="submission" date="2020-08" db="EMBL/GenBank/DDBJ databases">
        <title>Genome sequence of Nocardioides mesophilus KACC 16243T.</title>
        <authorList>
            <person name="Hyun D.-W."/>
            <person name="Bae J.-W."/>
        </authorList>
    </citation>
    <scope>NUCLEOTIDE SEQUENCE [LARGE SCALE GENOMIC DNA]</scope>
    <source>
        <strain evidence="3 4">KACC 16243</strain>
    </source>
</reference>
<evidence type="ECO:0000313" key="4">
    <source>
        <dbReference type="Proteomes" id="UP000515947"/>
    </source>
</evidence>
<dbReference type="Pfam" id="PF00931">
    <property type="entry name" value="NB-ARC"/>
    <property type="match status" value="1"/>
</dbReference>
<organism evidence="3 4">
    <name type="scientific">Nocardioides mesophilus</name>
    <dbReference type="NCBI Taxonomy" id="433659"/>
    <lineage>
        <taxon>Bacteria</taxon>
        <taxon>Bacillati</taxon>
        <taxon>Actinomycetota</taxon>
        <taxon>Actinomycetes</taxon>
        <taxon>Propionibacteriales</taxon>
        <taxon>Nocardioidaceae</taxon>
        <taxon>Nocardioides</taxon>
    </lineage>
</organism>
<dbReference type="EMBL" id="CP060713">
    <property type="protein sequence ID" value="QNN53649.1"/>
    <property type="molecule type" value="Genomic_DNA"/>
</dbReference>
<dbReference type="PRINTS" id="PR00364">
    <property type="entry name" value="DISEASERSIST"/>
</dbReference>
<feature type="domain" description="NB-ARC" evidence="1">
    <location>
        <begin position="193"/>
        <end position="319"/>
    </location>
</feature>
<proteinExistence type="predicted"/>
<keyword evidence="4" id="KW-1185">Reference proteome</keyword>
<evidence type="ECO:0000259" key="1">
    <source>
        <dbReference type="Pfam" id="PF00931"/>
    </source>
</evidence>
<evidence type="ECO:0000259" key="2">
    <source>
        <dbReference type="Pfam" id="PF13271"/>
    </source>
</evidence>
<dbReference type="GO" id="GO:0043531">
    <property type="term" value="F:ADP binding"/>
    <property type="evidence" value="ECO:0007669"/>
    <property type="project" value="InterPro"/>
</dbReference>
<evidence type="ECO:0000313" key="3">
    <source>
        <dbReference type="EMBL" id="QNN53649.1"/>
    </source>
</evidence>
<dbReference type="Proteomes" id="UP000515947">
    <property type="component" value="Chromosome"/>
</dbReference>
<accession>A0A7G9RDH4</accession>
<protein>
    <submittedName>
        <fullName evidence="3">DUF4062 domain-containing protein</fullName>
    </submittedName>
</protein>
<sequence>METGDALEAAVRIPIRTPDQRVRVFVSSTLGELAEERKAARTAIEQLRLTPIMFELGARPHPPRSLYRSYLAQSDIFVGIYWQRYGWVAPDMDVSGLEDELRLATRMPRLIYVRRPAPDLDPRLGDMLRTLQGEDGPSYKPFGDARELRELLLDDLALLLAERFEQVQPNSAPPTSVVNLPAPTSTFVGREVELDQLRTLLSQDAVRLVTMAGPGGTGKTRLAIEAARAVAGWFGDGVFFVDLSAERQPEEAFAAIARAVEVDELPGGPPLERLTHELRQRQVLLVLDNVEQVTTAGPGLVELLERCPRVKLLVTSREVLRVSAEHVYPVPVLSLPADDLSDPSLGEVLASEAGRLFIERASATGTGFTPGPGDAPDLAAICHRLDGLPLALELAAARVKLLSLTELRAGLDRRLDLLAGGARDRPSRQRTLRDAIEWSEGLLTEEERTVFWLFSVFADARLGDVNETLREVPGMRSVDVMEALSSLLDKNLVQASPGADRRPRFTMLHTIRQYAAERLGRFPELLQQVQDAHAAHYAERALDLHRQRTSVDRRTWLTAVAADLDNLRAAWQRCAERHDVARLDELIAPLWGYHEARGDYRSVLALGEELLSALTELPSSHQRRSDELALRANLARTQLVTRGFGPDTEQALVEALGRLEAASAVPQRFPTLRSLAALQLWRGDFERGAATAHELMAIAERDSDPALLAEAHLTNCVSTTWLRDLPSAIEDTDKAAAFFEAAGSDFVAFRVGPSPGVVAHAVAGLLRWTAGFPDSASRSTEQGLRLANELAHPYSQAFAFHHAALLDLWRSDLPAVEARAEESKRLARTHSYAIWRALALVLQGAARVGMGSVDAGLAEMEQGFGLYQQLATPPIFWPSLLVIRATTHATAGDLERASVLVEEARTGLGRDHPAAAEVALARADILLAGPTPPVDAVRGIVEHAVELSARRRARMLQLEALTRLAAIDAGSPLEQRTRQRLRELYDTFTEGLDSAPLTAASAVLSATL</sequence>
<dbReference type="PANTHER" id="PTHR47691">
    <property type="entry name" value="REGULATOR-RELATED"/>
    <property type="match status" value="1"/>
</dbReference>
<dbReference type="InterPro" id="IPR027417">
    <property type="entry name" value="P-loop_NTPase"/>
</dbReference>
<dbReference type="InterPro" id="IPR002182">
    <property type="entry name" value="NB-ARC"/>
</dbReference>
<dbReference type="Pfam" id="PF13271">
    <property type="entry name" value="DUF4062"/>
    <property type="match status" value="1"/>
</dbReference>
<dbReference type="InterPro" id="IPR025139">
    <property type="entry name" value="DUF4062"/>
</dbReference>
<dbReference type="RefSeq" id="WP_187579490.1">
    <property type="nucleotide sequence ID" value="NZ_CP060713.1"/>
</dbReference>
<dbReference type="PANTHER" id="PTHR47691:SF3">
    <property type="entry name" value="HTH-TYPE TRANSCRIPTIONAL REGULATOR RV0890C-RELATED"/>
    <property type="match status" value="1"/>
</dbReference>
<feature type="domain" description="DUF4062" evidence="2">
    <location>
        <begin position="23"/>
        <end position="104"/>
    </location>
</feature>
<dbReference type="KEGG" id="nmes:H9L09_04295"/>
<name>A0A7G9RDH4_9ACTN</name>
<dbReference type="Gene3D" id="3.40.50.300">
    <property type="entry name" value="P-loop containing nucleotide triphosphate hydrolases"/>
    <property type="match status" value="1"/>
</dbReference>
<gene>
    <name evidence="3" type="ORF">H9L09_04295</name>
</gene>
<dbReference type="AlphaFoldDB" id="A0A7G9RDH4"/>
<dbReference type="SUPFAM" id="SSF52540">
    <property type="entry name" value="P-loop containing nucleoside triphosphate hydrolases"/>
    <property type="match status" value="1"/>
</dbReference>